<reference evidence="2 3" key="1">
    <citation type="submission" date="2021-03" db="EMBL/GenBank/DDBJ databases">
        <title>Antimicrobial resistance genes in bacteria isolated from Japanese honey, and their potential for conferring macrolide and lincosamide resistance in the American foulbrood pathogen Paenibacillus larvae.</title>
        <authorList>
            <person name="Okamoto M."/>
            <person name="Kumagai M."/>
            <person name="Kanamori H."/>
            <person name="Takamatsu D."/>
        </authorList>
    </citation>
    <scope>NUCLEOTIDE SEQUENCE [LARGE SCALE GENOMIC DNA]</scope>
    <source>
        <strain evidence="2 3">J42TS3</strain>
    </source>
</reference>
<dbReference type="PANTHER" id="PTHR38813">
    <property type="match status" value="1"/>
</dbReference>
<dbReference type="InterPro" id="IPR052747">
    <property type="entry name" value="TA_system_RelE_toxin"/>
</dbReference>
<keyword evidence="3" id="KW-1185">Reference proteome</keyword>
<dbReference type="Gene3D" id="3.30.2310.20">
    <property type="entry name" value="RelE-like"/>
    <property type="match status" value="1"/>
</dbReference>
<evidence type="ECO:0000256" key="1">
    <source>
        <dbReference type="ARBA" id="ARBA00022649"/>
    </source>
</evidence>
<dbReference type="Pfam" id="PF05016">
    <property type="entry name" value="ParE_toxin"/>
    <property type="match status" value="1"/>
</dbReference>
<keyword evidence="1" id="KW-1277">Toxin-antitoxin system</keyword>
<dbReference type="PANTHER" id="PTHR38813:SF1">
    <property type="entry name" value="TOXIN RELE1-RELATED"/>
    <property type="match status" value="1"/>
</dbReference>
<organism evidence="2 3">
    <name type="scientific">Paenibacillus vini</name>
    <dbReference type="NCBI Taxonomy" id="1476024"/>
    <lineage>
        <taxon>Bacteria</taxon>
        <taxon>Bacillati</taxon>
        <taxon>Bacillota</taxon>
        <taxon>Bacilli</taxon>
        <taxon>Bacillales</taxon>
        <taxon>Paenibacillaceae</taxon>
        <taxon>Paenibacillus</taxon>
    </lineage>
</organism>
<proteinExistence type="predicted"/>
<name>A0ABQ4MBE7_9BACL</name>
<evidence type="ECO:0000313" key="3">
    <source>
        <dbReference type="Proteomes" id="UP000679992"/>
    </source>
</evidence>
<dbReference type="RefSeq" id="WP_213654862.1">
    <property type="nucleotide sequence ID" value="NZ_BOSL01000006.1"/>
</dbReference>
<dbReference type="Proteomes" id="UP000679992">
    <property type="component" value="Unassembled WGS sequence"/>
</dbReference>
<dbReference type="InterPro" id="IPR035093">
    <property type="entry name" value="RelE/ParE_toxin_dom_sf"/>
</dbReference>
<comment type="caution">
    <text evidence="2">The sequence shown here is derived from an EMBL/GenBank/DDBJ whole genome shotgun (WGS) entry which is preliminary data.</text>
</comment>
<gene>
    <name evidence="2" type="ORF">J42TS3_22930</name>
</gene>
<dbReference type="EMBL" id="BOSL01000006">
    <property type="protein sequence ID" value="GIP53258.1"/>
    <property type="molecule type" value="Genomic_DNA"/>
</dbReference>
<dbReference type="InterPro" id="IPR007712">
    <property type="entry name" value="RelE/ParE_toxin"/>
</dbReference>
<evidence type="ECO:0008006" key="4">
    <source>
        <dbReference type="Google" id="ProtNLM"/>
    </source>
</evidence>
<accession>A0ABQ4MBE7</accession>
<sequence>MNYKIELSTDSEKYLRKLDKPTKIRILNHLTILTENPRHPELDIKKMQGRPNLYRLRVGTYRILYTIKDDILVVFVVTVGPRGDVYK</sequence>
<dbReference type="SUPFAM" id="SSF143011">
    <property type="entry name" value="RelE-like"/>
    <property type="match status" value="1"/>
</dbReference>
<protein>
    <recommendedName>
        <fullName evidence="4">Plasmid stabilization protein</fullName>
    </recommendedName>
</protein>
<evidence type="ECO:0000313" key="2">
    <source>
        <dbReference type="EMBL" id="GIP53258.1"/>
    </source>
</evidence>